<accession>A0A923IZA1</accession>
<feature type="domain" description="Transglutaminase-like" evidence="1">
    <location>
        <begin position="71"/>
        <end position="176"/>
    </location>
</feature>
<dbReference type="Proteomes" id="UP000563151">
    <property type="component" value="Unassembled WGS sequence"/>
</dbReference>
<dbReference type="InterPro" id="IPR038765">
    <property type="entry name" value="Papain-like_cys_pep_sf"/>
</dbReference>
<protein>
    <submittedName>
        <fullName evidence="2">Transglutaminase domain-containing protein</fullName>
    </submittedName>
</protein>
<dbReference type="EMBL" id="JAAZWO010000004">
    <property type="protein sequence ID" value="MBC2397151.1"/>
    <property type="molecule type" value="Genomic_DNA"/>
</dbReference>
<evidence type="ECO:0000313" key="3">
    <source>
        <dbReference type="Proteomes" id="UP000563151"/>
    </source>
</evidence>
<dbReference type="Gene3D" id="3.10.620.30">
    <property type="match status" value="1"/>
</dbReference>
<dbReference type="InterPro" id="IPR002931">
    <property type="entry name" value="Transglutaminase-like"/>
</dbReference>
<dbReference type="RefSeq" id="WP_035149762.1">
    <property type="nucleotide sequence ID" value="NZ_JAAZWO010000004.1"/>
</dbReference>
<reference evidence="2 3" key="1">
    <citation type="submission" date="2020-04" db="EMBL/GenBank/DDBJ databases">
        <title>Genomic insights into acetone-butanol-ethanol (ABE) fermentation by sequencing solventogenic clostridia strains.</title>
        <authorList>
            <person name="Brown S."/>
        </authorList>
    </citation>
    <scope>NUCLEOTIDE SEQUENCE [LARGE SCALE GENOMIC DNA]</scope>
    <source>
        <strain evidence="2 3">DJ011</strain>
    </source>
</reference>
<dbReference type="AlphaFoldDB" id="A0A923IZA1"/>
<evidence type="ECO:0000313" key="2">
    <source>
        <dbReference type="EMBL" id="MBC2397151.1"/>
    </source>
</evidence>
<comment type="caution">
    <text evidence="2">The sequence shown here is derived from an EMBL/GenBank/DDBJ whole genome shotgun (WGS) entry which is preliminary data.</text>
</comment>
<keyword evidence="3" id="KW-1185">Reference proteome</keyword>
<organism evidence="2 3">
    <name type="scientific">Clostridium tetanomorphum</name>
    <dbReference type="NCBI Taxonomy" id="1553"/>
    <lineage>
        <taxon>Bacteria</taxon>
        <taxon>Bacillati</taxon>
        <taxon>Bacillota</taxon>
        <taxon>Clostridia</taxon>
        <taxon>Eubacteriales</taxon>
        <taxon>Clostridiaceae</taxon>
        <taxon>Clostridium</taxon>
    </lineage>
</organism>
<evidence type="ECO:0000259" key="1">
    <source>
        <dbReference type="Pfam" id="PF01841"/>
    </source>
</evidence>
<gene>
    <name evidence="2" type="ORF">HGG79_05055</name>
</gene>
<dbReference type="SUPFAM" id="SSF54001">
    <property type="entry name" value="Cysteine proteinases"/>
    <property type="match status" value="1"/>
</dbReference>
<sequence length="370" mass="42815">MNKKNLRGTILLVIIIATICINFVGCKKQDPSKGLFVTKWENYYEGDNIKFYYEDSKNAKLQELKNKYNLQDIIKDSKDDFEKALNLMTWLHDKIEYNKGSISTKEDALSILKEAENNAMSDKDFAIVYSQCASALGIYSRRGEFRIKNSQQDGKDSYYKACEIWSDKYNKWILLDIVNNCYMESKGNPLSAVEVLNSGFQNINIKGVKDVQKYIKKISPYMYSYSIEIDNNIYGIPKSNSFITYSKKENLPEIRIEGSLIRPTIFVKDVNLFNKNPRVEYKNDNSDKIPTLIFSKKTNDKKPSEEDIVLNGAAFKNSGMVESYFVSIDGKPWIKVNKYFTFTLNEGENNIKLSEDQEKVIREVTIQYNK</sequence>
<proteinExistence type="predicted"/>
<dbReference type="Pfam" id="PF01841">
    <property type="entry name" value="Transglut_core"/>
    <property type="match status" value="1"/>
</dbReference>
<name>A0A923IZA1_CLOTT</name>